<keyword evidence="4" id="KW-1003">Cell membrane</keyword>
<keyword evidence="6 9" id="KW-1133">Transmembrane helix</keyword>
<evidence type="ECO:0000256" key="2">
    <source>
        <dbReference type="ARBA" id="ARBA00022448"/>
    </source>
</evidence>
<dbReference type="GO" id="GO:0005886">
    <property type="term" value="C:plasma membrane"/>
    <property type="evidence" value="ECO:0007669"/>
    <property type="project" value="UniProtKB-SubCell"/>
</dbReference>
<feature type="transmembrane region" description="Helical" evidence="9">
    <location>
        <begin position="329"/>
        <end position="349"/>
    </location>
</feature>
<gene>
    <name evidence="11" type="ORF">SAMN05216290_1808</name>
</gene>
<keyword evidence="2" id="KW-0813">Transport</keyword>
<evidence type="ECO:0000259" key="10">
    <source>
        <dbReference type="Pfam" id="PF03553"/>
    </source>
</evidence>
<evidence type="ECO:0000256" key="5">
    <source>
        <dbReference type="ARBA" id="ARBA00022692"/>
    </source>
</evidence>
<comment type="subcellular location">
    <subcellularLocation>
        <location evidence="1">Cell membrane</location>
        <topology evidence="1">Multi-pass membrane protein</topology>
    </subcellularLocation>
</comment>
<keyword evidence="3" id="KW-0050">Antiport</keyword>
<dbReference type="EMBL" id="FOIR01000002">
    <property type="protein sequence ID" value="SEW19221.1"/>
    <property type="molecule type" value="Genomic_DNA"/>
</dbReference>
<feature type="transmembrane region" description="Helical" evidence="9">
    <location>
        <begin position="270"/>
        <end position="289"/>
    </location>
</feature>
<keyword evidence="12" id="KW-1185">Reference proteome</keyword>
<dbReference type="STRING" id="1267423.SAMN05216290_1808"/>
<reference evidence="12" key="1">
    <citation type="submission" date="2016-10" db="EMBL/GenBank/DDBJ databases">
        <authorList>
            <person name="Varghese N."/>
            <person name="Submissions S."/>
        </authorList>
    </citation>
    <scope>NUCLEOTIDE SEQUENCE [LARGE SCALE GENOMIC DNA]</scope>
    <source>
        <strain evidence="12">CGMCC 1.12402</strain>
    </source>
</reference>
<feature type="transmembrane region" description="Helical" evidence="9">
    <location>
        <begin position="205"/>
        <end position="225"/>
    </location>
</feature>
<dbReference type="NCBIfam" id="TIGR00931">
    <property type="entry name" value="antiport_nhaC"/>
    <property type="match status" value="1"/>
</dbReference>
<evidence type="ECO:0000313" key="12">
    <source>
        <dbReference type="Proteomes" id="UP000199437"/>
    </source>
</evidence>
<feature type="domain" description="Na+/H+ antiporter NhaC-like C-terminal" evidence="10">
    <location>
        <begin position="168"/>
        <end position="468"/>
    </location>
</feature>
<dbReference type="Proteomes" id="UP000199437">
    <property type="component" value="Unassembled WGS sequence"/>
</dbReference>
<comment type="similarity">
    <text evidence="8">Belongs to the NhaC Na(+)/H(+) (TC 2.A.35) antiporter family.</text>
</comment>
<dbReference type="RefSeq" id="WP_090258265.1">
    <property type="nucleotide sequence ID" value="NZ_FOIR01000002.1"/>
</dbReference>
<dbReference type="PANTHER" id="PTHR33451">
    <property type="entry name" value="MALATE-2H(+)/NA(+)-LACTATE ANTIPORTER"/>
    <property type="match status" value="1"/>
</dbReference>
<protein>
    <submittedName>
        <fullName evidence="11">Transporter, NhaC family</fullName>
    </submittedName>
</protein>
<dbReference type="InterPro" id="IPR018461">
    <property type="entry name" value="Na/H_Antiport_NhaC-like_C"/>
</dbReference>
<evidence type="ECO:0000256" key="4">
    <source>
        <dbReference type="ARBA" id="ARBA00022475"/>
    </source>
</evidence>
<evidence type="ECO:0000313" key="11">
    <source>
        <dbReference type="EMBL" id="SEW19221.1"/>
    </source>
</evidence>
<evidence type="ECO:0000256" key="6">
    <source>
        <dbReference type="ARBA" id="ARBA00022989"/>
    </source>
</evidence>
<dbReference type="AlphaFoldDB" id="A0A1I0PXD9"/>
<evidence type="ECO:0000256" key="3">
    <source>
        <dbReference type="ARBA" id="ARBA00022449"/>
    </source>
</evidence>
<sequence>MKDQQVPKVTFLHAILPVGFLSLLIAYGLIIRPQFLNQDPFPLEMVFLFASVFVISQLLIMGFKWNDILAAIVKKQSRGLPAILILFAIGIIIGSWIVCGTIPMLIYYGIKMINPDYLYVLSFLIPIIFSTLTGTSWGSIGTIGVVLIGIAQAVNADLAITAGAIVGGAYFGDKISPLSDTTNLAAMAAETDLYDHIRSMMNTTLPAALIAIVIYFLMGLIKPAGDGSIDNEHIQTTLSAIDEMFNFNIFLFIPPLIVLYGSIKKKGTLPTLLASSMVAAVLALIFQPYSLDNVVNTLNKGFDTSMATWMTDVPENVVTLFTRGGLYELSFAIMLAFVIFTFVGAIDMIDAMPRIVNRVFAFAKTRSSVILSSLVATAFTNVTTSNQTATSFIIGDAFGRKYDQFKIPRKVLSRSIEDYGTMIENIVPWTTTGVFMAATLGVAVADYWHWQLMTLANFVIAPLLAITGKGCFYNEASKKETDGEER</sequence>
<dbReference type="InterPro" id="IPR052180">
    <property type="entry name" value="NhaC_Na-H+_Antiporter"/>
</dbReference>
<evidence type="ECO:0000256" key="9">
    <source>
        <dbReference type="SAM" id="Phobius"/>
    </source>
</evidence>
<evidence type="ECO:0000256" key="8">
    <source>
        <dbReference type="ARBA" id="ARBA00038435"/>
    </source>
</evidence>
<feature type="transmembrane region" description="Helical" evidence="9">
    <location>
        <begin position="245"/>
        <end position="263"/>
    </location>
</feature>
<dbReference type="Pfam" id="PF03553">
    <property type="entry name" value="Na_H_antiporter"/>
    <property type="match status" value="1"/>
</dbReference>
<organism evidence="11 12">
    <name type="scientific">Roseivirga pacifica</name>
    <dbReference type="NCBI Taxonomy" id="1267423"/>
    <lineage>
        <taxon>Bacteria</taxon>
        <taxon>Pseudomonadati</taxon>
        <taxon>Bacteroidota</taxon>
        <taxon>Cytophagia</taxon>
        <taxon>Cytophagales</taxon>
        <taxon>Roseivirgaceae</taxon>
        <taxon>Roseivirga</taxon>
    </lineage>
</organism>
<keyword evidence="7 9" id="KW-0472">Membrane</keyword>
<dbReference type="GeneID" id="99986527"/>
<accession>A0A1I0PXD9</accession>
<dbReference type="OrthoDB" id="9762978at2"/>
<keyword evidence="5 9" id="KW-0812">Transmembrane</keyword>
<evidence type="ECO:0000256" key="1">
    <source>
        <dbReference type="ARBA" id="ARBA00004651"/>
    </source>
</evidence>
<feature type="transmembrane region" description="Helical" evidence="9">
    <location>
        <begin position="83"/>
        <end position="110"/>
    </location>
</feature>
<proteinExistence type="inferred from homology"/>
<name>A0A1I0PXD9_9BACT</name>
<dbReference type="PANTHER" id="PTHR33451:SF3">
    <property type="entry name" value="MALATE-2H(+)_NA(+)-LACTATE ANTIPORTER"/>
    <property type="match status" value="1"/>
</dbReference>
<dbReference type="InterPro" id="IPR004770">
    <property type="entry name" value="Na/H_antiport_NhaC"/>
</dbReference>
<dbReference type="GO" id="GO:0015297">
    <property type="term" value="F:antiporter activity"/>
    <property type="evidence" value="ECO:0007669"/>
    <property type="project" value="UniProtKB-KW"/>
</dbReference>
<feature type="transmembrane region" description="Helical" evidence="9">
    <location>
        <begin position="117"/>
        <end position="137"/>
    </location>
</feature>
<feature type="transmembrane region" description="Helical" evidence="9">
    <location>
        <begin position="12"/>
        <end position="31"/>
    </location>
</feature>
<evidence type="ECO:0000256" key="7">
    <source>
        <dbReference type="ARBA" id="ARBA00023136"/>
    </source>
</evidence>
<feature type="transmembrane region" description="Helical" evidence="9">
    <location>
        <begin position="43"/>
        <end position="63"/>
    </location>
</feature>